<organism evidence="1 2">
    <name type="scientific">Caldisericum exile</name>
    <dbReference type="NCBI Taxonomy" id="693075"/>
    <lineage>
        <taxon>Bacteria</taxon>
        <taxon>Pseudomonadati</taxon>
        <taxon>Caldisericota/Cryosericota group</taxon>
        <taxon>Caldisericota</taxon>
        <taxon>Caldisericia</taxon>
        <taxon>Caldisericales</taxon>
        <taxon>Caldisericaceae</taxon>
        <taxon>Caldisericum</taxon>
    </lineage>
</organism>
<evidence type="ECO:0008006" key="3">
    <source>
        <dbReference type="Google" id="ProtNLM"/>
    </source>
</evidence>
<name>A0A2J6WFL2_9BACT</name>
<evidence type="ECO:0000313" key="1">
    <source>
        <dbReference type="EMBL" id="PMP68544.1"/>
    </source>
</evidence>
<dbReference type="InterPro" id="IPR018763">
    <property type="entry name" value="DUF2334"/>
</dbReference>
<dbReference type="GO" id="GO:0005975">
    <property type="term" value="P:carbohydrate metabolic process"/>
    <property type="evidence" value="ECO:0007669"/>
    <property type="project" value="InterPro"/>
</dbReference>
<evidence type="ECO:0000313" key="2">
    <source>
        <dbReference type="Proteomes" id="UP000237040"/>
    </source>
</evidence>
<gene>
    <name evidence="1" type="ORF">C0189_01005</name>
</gene>
<dbReference type="Pfam" id="PF10096">
    <property type="entry name" value="DUF2334"/>
    <property type="match status" value="1"/>
</dbReference>
<sequence length="420" mass="48807">MKKKILGVFIIFLLLFNVSETIFASEKTYINLKEPKIALIRLEDVSPWYAIQENGLEVLRKTADYLYSEHVPFHVSVVPIYINPQEHISLDMSDPNSPEMKAFRETILYMATRGGVIGIHGYTHQHGEGISTADFEFGKCNECSTDTYALEHMKSAVETFEKSGIKFYYWETPHYTATPSQYKVFAKYFTLFYEPDFRFRRSKTISVHYDLRSDKKPVYFIPTPQLAIQSKFDVERILFSARSTQFVSFFFHPFRDFKRLYAGHDLIKFDISSSLGYLEALVKNLKEMGFTFKTINELNLLTFNPSEKFYTVNNLYLVFKDKLIFKNSTIYLPLVEILSSLNIKYSFANGSIQFEVNGNKFKITKGTVFINDKEYTSNNKIPDILIFSSNQPVYVSKDFVSRFIAVIQVNPFNKEVIILD</sequence>
<comment type="caution">
    <text evidence="1">The sequence shown here is derived from an EMBL/GenBank/DDBJ whole genome shotgun (WGS) entry which is preliminary data.</text>
</comment>
<dbReference type="RefSeq" id="WP_424587065.1">
    <property type="nucleotide sequence ID" value="NZ_JBNARP010000045.1"/>
</dbReference>
<dbReference type="SUPFAM" id="SSF88713">
    <property type="entry name" value="Glycoside hydrolase/deacetylase"/>
    <property type="match status" value="1"/>
</dbReference>
<dbReference type="Gene3D" id="3.20.20.370">
    <property type="entry name" value="Glycoside hydrolase/deacetylase"/>
    <property type="match status" value="1"/>
</dbReference>
<proteinExistence type="predicted"/>
<dbReference type="InterPro" id="IPR011330">
    <property type="entry name" value="Glyco_hydro/deAcase_b/a-brl"/>
</dbReference>
<dbReference type="EMBL" id="PNIL01000016">
    <property type="protein sequence ID" value="PMP68544.1"/>
    <property type="molecule type" value="Genomic_DNA"/>
</dbReference>
<reference evidence="1 2" key="1">
    <citation type="submission" date="2018-01" db="EMBL/GenBank/DDBJ databases">
        <title>Metagenomic assembled genomes from two thermal pools in the Uzon Caldera, Kamchatka, Russia.</title>
        <authorList>
            <person name="Wilkins L."/>
            <person name="Ettinger C."/>
        </authorList>
    </citation>
    <scope>NUCLEOTIDE SEQUENCE [LARGE SCALE GENOMIC DNA]</scope>
    <source>
        <strain evidence="1">ZAV-07</strain>
    </source>
</reference>
<dbReference type="AlphaFoldDB" id="A0A2J6WFL2"/>
<accession>A0A2J6WFL2</accession>
<protein>
    <recommendedName>
        <fullName evidence="3">DUF2334 domain-containing protein</fullName>
    </recommendedName>
</protein>
<dbReference type="Proteomes" id="UP000237040">
    <property type="component" value="Unassembled WGS sequence"/>
</dbReference>